<dbReference type="STRING" id="595434.RISK_000571"/>
<organism evidence="1 2">
    <name type="scientific">Rhodopirellula islandica</name>
    <dbReference type="NCBI Taxonomy" id="595434"/>
    <lineage>
        <taxon>Bacteria</taxon>
        <taxon>Pseudomonadati</taxon>
        <taxon>Planctomycetota</taxon>
        <taxon>Planctomycetia</taxon>
        <taxon>Pirellulales</taxon>
        <taxon>Pirellulaceae</taxon>
        <taxon>Rhodopirellula</taxon>
    </lineage>
</organism>
<gene>
    <name evidence="1" type="ORF">RISK_000571</name>
</gene>
<evidence type="ECO:0000313" key="2">
    <source>
        <dbReference type="Proteomes" id="UP000036367"/>
    </source>
</evidence>
<dbReference type="EMBL" id="LECT01000006">
    <property type="protein sequence ID" value="KLU07493.1"/>
    <property type="molecule type" value="Genomic_DNA"/>
</dbReference>
<dbReference type="Proteomes" id="UP000036367">
    <property type="component" value="Unassembled WGS sequence"/>
</dbReference>
<evidence type="ECO:0000313" key="1">
    <source>
        <dbReference type="EMBL" id="KLU07493.1"/>
    </source>
</evidence>
<reference evidence="1" key="1">
    <citation type="submission" date="2015-05" db="EMBL/GenBank/DDBJ databases">
        <title>Permanent draft genome of Rhodopirellula islandicus K833.</title>
        <authorList>
            <person name="Kizina J."/>
            <person name="Richter M."/>
            <person name="Glockner F.O."/>
            <person name="Harder J."/>
        </authorList>
    </citation>
    <scope>NUCLEOTIDE SEQUENCE [LARGE SCALE GENOMIC DNA]</scope>
    <source>
        <strain evidence="1">K833</strain>
    </source>
</reference>
<name>A0A0J1BM11_RHOIS</name>
<proteinExistence type="predicted"/>
<dbReference type="PATRIC" id="fig|595434.4.peg.553"/>
<sequence>MVKLFLIEIRFSMCKQKLLVHALVINMEMQQVPIDFNRG</sequence>
<protein>
    <submittedName>
        <fullName evidence="1">Uncharacterized protein</fullName>
    </submittedName>
</protein>
<dbReference type="AlphaFoldDB" id="A0A0J1BM11"/>
<keyword evidence="2" id="KW-1185">Reference proteome</keyword>
<accession>A0A0J1BM11</accession>
<comment type="caution">
    <text evidence="1">The sequence shown here is derived from an EMBL/GenBank/DDBJ whole genome shotgun (WGS) entry which is preliminary data.</text>
</comment>